<sequence>MDSALWIILAVVAVLIVVGVLLLVSRRRNTQLHGKAEHIRHETRQEAVKVDQRAALAKETEARARAAEAEAEAKAAEAERLAGRAQEHRSAADTSRQDLDARLQHADSIDPKVKATDRTQQPQTEDPPRAR</sequence>
<evidence type="ECO:0000313" key="4">
    <source>
        <dbReference type="Proteomes" id="UP001190465"/>
    </source>
</evidence>
<feature type="compositionally biased region" description="Basic and acidic residues" evidence="1">
    <location>
        <begin position="59"/>
        <end position="117"/>
    </location>
</feature>
<evidence type="ECO:0000313" key="3">
    <source>
        <dbReference type="EMBL" id="CAJ1503290.1"/>
    </source>
</evidence>
<protein>
    <submittedName>
        <fullName evidence="3">Uncharacterized protein</fullName>
    </submittedName>
</protein>
<feature type="region of interest" description="Disordered" evidence="1">
    <location>
        <begin position="59"/>
        <end position="131"/>
    </location>
</feature>
<reference evidence="3 4" key="1">
    <citation type="submission" date="2023-08" db="EMBL/GenBank/DDBJ databases">
        <authorList>
            <person name="Folkvardsen B D."/>
            <person name="Norman A."/>
        </authorList>
    </citation>
    <scope>NUCLEOTIDE SEQUENCE [LARGE SCALE GENOMIC DNA]</scope>
    <source>
        <strain evidence="3 4">Mu0053</strain>
    </source>
</reference>
<gene>
    <name evidence="3" type="ORF">MU0053_002399</name>
</gene>
<dbReference type="EMBL" id="OY726397">
    <property type="protein sequence ID" value="CAJ1503290.1"/>
    <property type="molecule type" value="Genomic_DNA"/>
</dbReference>
<keyword evidence="4" id="KW-1185">Reference proteome</keyword>
<keyword evidence="2" id="KW-0472">Membrane</keyword>
<keyword evidence="2" id="KW-1133">Transmembrane helix</keyword>
<dbReference type="RefSeq" id="WP_308482533.1">
    <property type="nucleotide sequence ID" value="NZ_OY726397.1"/>
</dbReference>
<keyword evidence="2" id="KW-0812">Transmembrane</keyword>
<dbReference type="Proteomes" id="UP001190465">
    <property type="component" value="Chromosome"/>
</dbReference>
<feature type="transmembrane region" description="Helical" evidence="2">
    <location>
        <begin position="6"/>
        <end position="25"/>
    </location>
</feature>
<accession>A0ABM9LR10</accession>
<evidence type="ECO:0000256" key="1">
    <source>
        <dbReference type="SAM" id="MobiDB-lite"/>
    </source>
</evidence>
<proteinExistence type="predicted"/>
<name>A0ABM9LR10_9MYCO</name>
<evidence type="ECO:0000256" key="2">
    <source>
        <dbReference type="SAM" id="Phobius"/>
    </source>
</evidence>
<organism evidence="3 4">
    <name type="scientific">[Mycobacterium] burgundiense</name>
    <dbReference type="NCBI Taxonomy" id="3064286"/>
    <lineage>
        <taxon>Bacteria</taxon>
        <taxon>Bacillati</taxon>
        <taxon>Actinomycetota</taxon>
        <taxon>Actinomycetes</taxon>
        <taxon>Mycobacteriales</taxon>
        <taxon>Mycobacteriaceae</taxon>
        <taxon>Mycolicibacterium</taxon>
    </lineage>
</organism>